<evidence type="ECO:0000313" key="2">
    <source>
        <dbReference type="Proteomes" id="UP001589733"/>
    </source>
</evidence>
<protein>
    <submittedName>
        <fullName evidence="1">Uncharacterized protein</fullName>
    </submittedName>
</protein>
<gene>
    <name evidence="1" type="ORF">ACFFLM_11965</name>
</gene>
<sequence length="189" mass="21388">MGGSRANYILVADSKTALLKGKYSGSVIPETLVLGAEAYLNGFHSLKPTDLDEQPYDDLDTEGAVLVDVPRKTVLVGFTLWFSEFHPEVFQEVPEPYQTFSEHQNLRQTFLDLVQPAWPEYCILFADVQSFAVQHCIESDPLKVRLIEAEPDSDVPESEEQIRHTYSQLFRRSLGLYPVGRAALDRLQL</sequence>
<name>A0ABV6AYV9_9DEIO</name>
<organism evidence="1 2">
    <name type="scientific">Deinococcus oregonensis</name>
    <dbReference type="NCBI Taxonomy" id="1805970"/>
    <lineage>
        <taxon>Bacteria</taxon>
        <taxon>Thermotogati</taxon>
        <taxon>Deinococcota</taxon>
        <taxon>Deinococci</taxon>
        <taxon>Deinococcales</taxon>
        <taxon>Deinococcaceae</taxon>
        <taxon>Deinococcus</taxon>
    </lineage>
</organism>
<dbReference type="Proteomes" id="UP001589733">
    <property type="component" value="Unassembled WGS sequence"/>
</dbReference>
<proteinExistence type="predicted"/>
<dbReference type="RefSeq" id="WP_380010063.1">
    <property type="nucleotide sequence ID" value="NZ_JBHLYR010000036.1"/>
</dbReference>
<accession>A0ABV6AYV9</accession>
<dbReference type="EMBL" id="JBHLYR010000036">
    <property type="protein sequence ID" value="MFB9992684.1"/>
    <property type="molecule type" value="Genomic_DNA"/>
</dbReference>
<reference evidence="1 2" key="1">
    <citation type="submission" date="2024-09" db="EMBL/GenBank/DDBJ databases">
        <authorList>
            <person name="Sun Q."/>
            <person name="Mori K."/>
        </authorList>
    </citation>
    <scope>NUCLEOTIDE SEQUENCE [LARGE SCALE GENOMIC DNA]</scope>
    <source>
        <strain evidence="1 2">JCM 13503</strain>
    </source>
</reference>
<keyword evidence="2" id="KW-1185">Reference proteome</keyword>
<evidence type="ECO:0000313" key="1">
    <source>
        <dbReference type="EMBL" id="MFB9992684.1"/>
    </source>
</evidence>
<comment type="caution">
    <text evidence="1">The sequence shown here is derived from an EMBL/GenBank/DDBJ whole genome shotgun (WGS) entry which is preliminary data.</text>
</comment>